<feature type="domain" description="B box-type" evidence="1">
    <location>
        <begin position="237"/>
        <end position="269"/>
    </location>
</feature>
<dbReference type="AlphaFoldDB" id="A0A8S3T163"/>
<accession>A0A8S3T163</accession>
<dbReference type="InterPro" id="IPR011042">
    <property type="entry name" value="6-blade_b-propeller_TolB-like"/>
</dbReference>
<evidence type="ECO:0000259" key="1">
    <source>
        <dbReference type="Pfam" id="PF00643"/>
    </source>
</evidence>
<dbReference type="SUPFAM" id="SSF101898">
    <property type="entry name" value="NHL repeat"/>
    <property type="match status" value="1"/>
</dbReference>
<dbReference type="PANTHER" id="PTHR25462">
    <property type="entry name" value="BONUS, ISOFORM C-RELATED"/>
    <property type="match status" value="1"/>
</dbReference>
<keyword evidence="3" id="KW-1185">Reference proteome</keyword>
<dbReference type="Proteomes" id="UP000683360">
    <property type="component" value="Unassembled WGS sequence"/>
</dbReference>
<dbReference type="GO" id="GO:0061630">
    <property type="term" value="F:ubiquitin protein ligase activity"/>
    <property type="evidence" value="ECO:0007669"/>
    <property type="project" value="TreeGrafter"/>
</dbReference>
<gene>
    <name evidence="2" type="ORF">MEDL_37525</name>
</gene>
<dbReference type="Pfam" id="PF00643">
    <property type="entry name" value="zf-B_box"/>
    <property type="match status" value="1"/>
</dbReference>
<dbReference type="InterPro" id="IPR000315">
    <property type="entry name" value="Znf_B-box"/>
</dbReference>
<dbReference type="SUPFAM" id="SSF57845">
    <property type="entry name" value="B-box zinc-binding domain"/>
    <property type="match status" value="1"/>
</dbReference>
<name>A0A8S3T163_MYTED</name>
<dbReference type="OrthoDB" id="6110133at2759"/>
<comment type="caution">
    <text evidence="2">The sequence shown here is derived from an EMBL/GenBank/DDBJ whole genome shotgun (WGS) entry which is preliminary data.</text>
</comment>
<dbReference type="CDD" id="cd19757">
    <property type="entry name" value="Bbox1"/>
    <property type="match status" value="1"/>
</dbReference>
<proteinExistence type="predicted"/>
<dbReference type="InterPro" id="IPR047153">
    <property type="entry name" value="TRIM45/56/19-like"/>
</dbReference>
<dbReference type="PANTHER" id="PTHR25462:SF296">
    <property type="entry name" value="MEIOTIC P26, ISOFORM F"/>
    <property type="match status" value="1"/>
</dbReference>
<sequence length="327" mass="36977">MDMIYCCEADKNTIHCIDINGTDIFSYKSPDFEGPVDLALDDRENMYEITRKSNKLHRLPSDGKLIDILLKTEIGKMDMIYCSELYKNTLHCIDINGTVIFSYKSTSFDGPVDMTLDGKDNLYVTTLRSNKLHLLSSDGKLLDILLKKLRENKDELNEPNAVAFNENYIKLVIMATSQKCGPCYRVDKLASAVKFCTDCEDPLCADCAIMHKAIKSLALHHLTDEDVQTDKAFSIRRNCSDHPDMGLEFYCSNHEKLCCRTCSVNTHRTCGNILPIDVAARGIKTSVLLNDVTADLKGLLKTAGQLVEDRAKTWKTLEKIKRPLYKR</sequence>
<dbReference type="EMBL" id="CAJPWZ010001801">
    <property type="protein sequence ID" value="CAG2224333.1"/>
    <property type="molecule type" value="Genomic_DNA"/>
</dbReference>
<dbReference type="Gene3D" id="3.30.160.60">
    <property type="entry name" value="Classic Zinc Finger"/>
    <property type="match status" value="1"/>
</dbReference>
<dbReference type="GO" id="GO:0008270">
    <property type="term" value="F:zinc ion binding"/>
    <property type="evidence" value="ECO:0007669"/>
    <property type="project" value="InterPro"/>
</dbReference>
<evidence type="ECO:0000313" key="3">
    <source>
        <dbReference type="Proteomes" id="UP000683360"/>
    </source>
</evidence>
<organism evidence="2 3">
    <name type="scientific">Mytilus edulis</name>
    <name type="common">Blue mussel</name>
    <dbReference type="NCBI Taxonomy" id="6550"/>
    <lineage>
        <taxon>Eukaryota</taxon>
        <taxon>Metazoa</taxon>
        <taxon>Spiralia</taxon>
        <taxon>Lophotrochozoa</taxon>
        <taxon>Mollusca</taxon>
        <taxon>Bivalvia</taxon>
        <taxon>Autobranchia</taxon>
        <taxon>Pteriomorphia</taxon>
        <taxon>Mytilida</taxon>
        <taxon>Mytiloidea</taxon>
        <taxon>Mytilidae</taxon>
        <taxon>Mytilinae</taxon>
        <taxon>Mytilus</taxon>
    </lineage>
</organism>
<evidence type="ECO:0000313" key="2">
    <source>
        <dbReference type="EMBL" id="CAG2224333.1"/>
    </source>
</evidence>
<dbReference type="Gene3D" id="2.120.10.30">
    <property type="entry name" value="TolB, C-terminal domain"/>
    <property type="match status" value="1"/>
</dbReference>
<reference evidence="2" key="1">
    <citation type="submission" date="2021-03" db="EMBL/GenBank/DDBJ databases">
        <authorList>
            <person name="Bekaert M."/>
        </authorList>
    </citation>
    <scope>NUCLEOTIDE SEQUENCE</scope>
</reference>
<protein>
    <recommendedName>
        <fullName evidence="1">B box-type domain-containing protein</fullName>
    </recommendedName>
</protein>